<dbReference type="SUPFAM" id="SSF52540">
    <property type="entry name" value="P-loop containing nucleoside triphosphate hydrolases"/>
    <property type="match status" value="1"/>
</dbReference>
<dbReference type="SUPFAM" id="SSF90123">
    <property type="entry name" value="ABC transporter transmembrane region"/>
    <property type="match status" value="1"/>
</dbReference>
<evidence type="ECO:0000256" key="7">
    <source>
        <dbReference type="SAM" id="Phobius"/>
    </source>
</evidence>
<reference evidence="10 11" key="1">
    <citation type="journal article" date="2019" name="Int. J. Syst. Evol. Microbiol.">
        <title>The Global Catalogue of Microorganisms (GCM) 10K type strain sequencing project: providing services to taxonomists for standard genome sequencing and annotation.</title>
        <authorList>
            <consortium name="The Broad Institute Genomics Platform"/>
            <consortium name="The Broad Institute Genome Sequencing Center for Infectious Disease"/>
            <person name="Wu L."/>
            <person name="Ma J."/>
        </authorList>
    </citation>
    <scope>NUCLEOTIDE SEQUENCE [LARGE SCALE GENOMIC DNA]</scope>
    <source>
        <strain evidence="10 11">JCM 1407</strain>
    </source>
</reference>
<dbReference type="PROSITE" id="PS50893">
    <property type="entry name" value="ABC_TRANSPORTER_2"/>
    <property type="match status" value="1"/>
</dbReference>
<dbReference type="InterPro" id="IPR011527">
    <property type="entry name" value="ABC1_TM_dom"/>
</dbReference>
<organism evidence="10 11">
    <name type="scientific">Clostridium oceanicum</name>
    <dbReference type="NCBI Taxonomy" id="1543"/>
    <lineage>
        <taxon>Bacteria</taxon>
        <taxon>Bacillati</taxon>
        <taxon>Bacillota</taxon>
        <taxon>Clostridia</taxon>
        <taxon>Eubacteriales</taxon>
        <taxon>Clostridiaceae</taxon>
        <taxon>Clostridium</taxon>
    </lineage>
</organism>
<dbReference type="GO" id="GO:0005524">
    <property type="term" value="F:ATP binding"/>
    <property type="evidence" value="ECO:0007669"/>
    <property type="project" value="UniProtKB-KW"/>
</dbReference>
<dbReference type="InterPro" id="IPR003439">
    <property type="entry name" value="ABC_transporter-like_ATP-bd"/>
</dbReference>
<feature type="transmembrane region" description="Helical" evidence="7">
    <location>
        <begin position="254"/>
        <end position="272"/>
    </location>
</feature>
<keyword evidence="6 7" id="KW-0472">Membrane</keyword>
<feature type="transmembrane region" description="Helical" evidence="7">
    <location>
        <begin position="24"/>
        <end position="44"/>
    </location>
</feature>
<dbReference type="PANTHER" id="PTHR24221">
    <property type="entry name" value="ATP-BINDING CASSETTE SUB-FAMILY B"/>
    <property type="match status" value="1"/>
</dbReference>
<dbReference type="Gene3D" id="3.40.50.300">
    <property type="entry name" value="P-loop containing nucleotide triphosphate hydrolases"/>
    <property type="match status" value="1"/>
</dbReference>
<dbReference type="InterPro" id="IPR036640">
    <property type="entry name" value="ABC1_TM_sf"/>
</dbReference>
<keyword evidence="11" id="KW-1185">Reference proteome</keyword>
<dbReference type="SMART" id="SM00382">
    <property type="entry name" value="AAA"/>
    <property type="match status" value="1"/>
</dbReference>
<feature type="domain" description="ABC transporter" evidence="8">
    <location>
        <begin position="337"/>
        <end position="571"/>
    </location>
</feature>
<evidence type="ECO:0000256" key="5">
    <source>
        <dbReference type="ARBA" id="ARBA00022989"/>
    </source>
</evidence>
<dbReference type="Pfam" id="PF00005">
    <property type="entry name" value="ABC_tran"/>
    <property type="match status" value="1"/>
</dbReference>
<dbReference type="Gene3D" id="1.20.1560.10">
    <property type="entry name" value="ABC transporter type 1, transmembrane domain"/>
    <property type="match status" value="1"/>
</dbReference>
<proteinExistence type="predicted"/>
<evidence type="ECO:0000256" key="1">
    <source>
        <dbReference type="ARBA" id="ARBA00004651"/>
    </source>
</evidence>
<dbReference type="Pfam" id="PF00664">
    <property type="entry name" value="ABC_membrane"/>
    <property type="match status" value="1"/>
</dbReference>
<evidence type="ECO:0000313" key="10">
    <source>
        <dbReference type="EMBL" id="GAA0736842.1"/>
    </source>
</evidence>
<feature type="domain" description="ABC transmembrane type-1" evidence="9">
    <location>
        <begin position="22"/>
        <end position="296"/>
    </location>
</feature>
<dbReference type="InterPro" id="IPR003593">
    <property type="entry name" value="AAA+_ATPase"/>
</dbReference>
<feature type="transmembrane region" description="Helical" evidence="7">
    <location>
        <begin position="64"/>
        <end position="88"/>
    </location>
</feature>
<comment type="subcellular location">
    <subcellularLocation>
        <location evidence="1">Cell membrane</location>
        <topology evidence="1">Multi-pass membrane protein</topology>
    </subcellularLocation>
</comment>
<evidence type="ECO:0000313" key="11">
    <source>
        <dbReference type="Proteomes" id="UP001501510"/>
    </source>
</evidence>
<name>A0ABN1JDM1_9CLOT</name>
<evidence type="ECO:0000256" key="4">
    <source>
        <dbReference type="ARBA" id="ARBA00022840"/>
    </source>
</evidence>
<evidence type="ECO:0000259" key="8">
    <source>
        <dbReference type="PROSITE" id="PS50893"/>
    </source>
</evidence>
<keyword evidence="2 7" id="KW-0812">Transmembrane</keyword>
<evidence type="ECO:0000256" key="2">
    <source>
        <dbReference type="ARBA" id="ARBA00022692"/>
    </source>
</evidence>
<dbReference type="PROSITE" id="PS00211">
    <property type="entry name" value="ABC_TRANSPORTER_1"/>
    <property type="match status" value="1"/>
</dbReference>
<feature type="transmembrane region" description="Helical" evidence="7">
    <location>
        <begin position="143"/>
        <end position="160"/>
    </location>
</feature>
<dbReference type="EMBL" id="BAAACG010000006">
    <property type="protein sequence ID" value="GAA0736842.1"/>
    <property type="molecule type" value="Genomic_DNA"/>
</dbReference>
<keyword evidence="3" id="KW-0547">Nucleotide-binding</keyword>
<dbReference type="Proteomes" id="UP001501510">
    <property type="component" value="Unassembled WGS sequence"/>
</dbReference>
<sequence>MFSYIKNKFALSDQGTKDLIKGSIYSALVNLSMMIPVGLFILMLDELLRPLLGKEATTPNTIKYIGLIVVAVVIMCIFHHLQYSNIYLSTYKESATRRISLAEKLRELPLSFFGMRDLSDLTNIIMGDCATLEHAFSHAIPQLFGAIISTTVIVIALLIMDWRMGLAVLWVVPVSFIMIFLCKHIQQRSKEKHYKSKYVCADGIQECLENIQDIKAYHIEKSYIKGLDKKLDDSEKAQIKSELTMGAIVTSAQAILRLGLATVVLVGSSLLIKQQTDLLTYLVFLITASRLYDPLSGNLSNIAEIFNVEMPIKRMKEIENYKVQGGKKDYKLKGYNIDFNNVGFSYNDEETVLKDISFTAKQGEVTALIGPSGSGKSTAAKLAARFWDVNKGSITLGGEDITKIEPEALLKNYTIVFQDVTLFNETVMENIRLGRREASDKEVLEAAKLAMCDDFVSNMPKGYETLIGENGSTLSGGERQRISIARALLKDSPIILLDEATASLDVENETKIQSALSELIKNKTVLVVAHRMRTVENADKVVVLAEGFVKEQGNPKELLKKDSLYRHMVNLQSKSMDWSL</sequence>
<comment type="caution">
    <text evidence="10">The sequence shown here is derived from an EMBL/GenBank/DDBJ whole genome shotgun (WGS) entry which is preliminary data.</text>
</comment>
<keyword evidence="4 10" id="KW-0067">ATP-binding</keyword>
<protein>
    <submittedName>
        <fullName evidence="10">ABC transporter ATP-binding protein</fullName>
    </submittedName>
</protein>
<evidence type="ECO:0000256" key="3">
    <source>
        <dbReference type="ARBA" id="ARBA00022741"/>
    </source>
</evidence>
<accession>A0ABN1JDM1</accession>
<dbReference type="InterPro" id="IPR027417">
    <property type="entry name" value="P-loop_NTPase"/>
</dbReference>
<dbReference type="RefSeq" id="WP_343759917.1">
    <property type="nucleotide sequence ID" value="NZ_BAAACG010000006.1"/>
</dbReference>
<keyword evidence="5 7" id="KW-1133">Transmembrane helix</keyword>
<dbReference type="InterPro" id="IPR039421">
    <property type="entry name" value="Type_1_exporter"/>
</dbReference>
<evidence type="ECO:0000259" key="9">
    <source>
        <dbReference type="PROSITE" id="PS50929"/>
    </source>
</evidence>
<dbReference type="CDD" id="cd07346">
    <property type="entry name" value="ABC_6TM_exporters"/>
    <property type="match status" value="1"/>
</dbReference>
<gene>
    <name evidence="10" type="ORF">GCM10008906_12400</name>
</gene>
<feature type="transmembrane region" description="Helical" evidence="7">
    <location>
        <begin position="166"/>
        <end position="185"/>
    </location>
</feature>
<dbReference type="InterPro" id="IPR017871">
    <property type="entry name" value="ABC_transporter-like_CS"/>
</dbReference>
<dbReference type="PROSITE" id="PS50929">
    <property type="entry name" value="ABC_TM1F"/>
    <property type="match status" value="1"/>
</dbReference>
<dbReference type="PANTHER" id="PTHR24221:SF397">
    <property type="entry name" value="ABC TRANSPORTER, ATP-BINDING TRANSMEMBRANE PROTEIN"/>
    <property type="match status" value="1"/>
</dbReference>
<evidence type="ECO:0000256" key="6">
    <source>
        <dbReference type="ARBA" id="ARBA00023136"/>
    </source>
</evidence>